<dbReference type="AlphaFoldDB" id="A0A5B7K487"/>
<organism evidence="1 2">
    <name type="scientific">Portunus trituberculatus</name>
    <name type="common">Swimming crab</name>
    <name type="synonym">Neptunus trituberculatus</name>
    <dbReference type="NCBI Taxonomy" id="210409"/>
    <lineage>
        <taxon>Eukaryota</taxon>
        <taxon>Metazoa</taxon>
        <taxon>Ecdysozoa</taxon>
        <taxon>Arthropoda</taxon>
        <taxon>Crustacea</taxon>
        <taxon>Multicrustacea</taxon>
        <taxon>Malacostraca</taxon>
        <taxon>Eumalacostraca</taxon>
        <taxon>Eucarida</taxon>
        <taxon>Decapoda</taxon>
        <taxon>Pleocyemata</taxon>
        <taxon>Brachyura</taxon>
        <taxon>Eubrachyura</taxon>
        <taxon>Portunoidea</taxon>
        <taxon>Portunidae</taxon>
        <taxon>Portuninae</taxon>
        <taxon>Portunus</taxon>
    </lineage>
</organism>
<protein>
    <submittedName>
        <fullName evidence="1">Uncharacterized protein</fullName>
    </submittedName>
</protein>
<evidence type="ECO:0000313" key="1">
    <source>
        <dbReference type="EMBL" id="MPD05142.1"/>
    </source>
</evidence>
<proteinExistence type="predicted"/>
<comment type="caution">
    <text evidence="1">The sequence shown here is derived from an EMBL/GenBank/DDBJ whole genome shotgun (WGS) entry which is preliminary data.</text>
</comment>
<reference evidence="1 2" key="1">
    <citation type="submission" date="2019-05" db="EMBL/GenBank/DDBJ databases">
        <title>Another draft genome of Portunus trituberculatus and its Hox gene families provides insights of decapod evolution.</title>
        <authorList>
            <person name="Jeong J.-H."/>
            <person name="Song I."/>
            <person name="Kim S."/>
            <person name="Choi T."/>
            <person name="Kim D."/>
            <person name="Ryu S."/>
            <person name="Kim W."/>
        </authorList>
    </citation>
    <scope>NUCLEOTIDE SEQUENCE [LARGE SCALE GENOMIC DNA]</scope>
    <source>
        <tissue evidence="1">Muscle</tissue>
    </source>
</reference>
<dbReference type="EMBL" id="VSRR010144627">
    <property type="protein sequence ID" value="MPD05142.1"/>
    <property type="molecule type" value="Genomic_DNA"/>
</dbReference>
<name>A0A5B7K487_PORTR</name>
<accession>A0A5B7K487</accession>
<dbReference type="Proteomes" id="UP000324222">
    <property type="component" value="Unassembled WGS sequence"/>
</dbReference>
<evidence type="ECO:0000313" key="2">
    <source>
        <dbReference type="Proteomes" id="UP000324222"/>
    </source>
</evidence>
<gene>
    <name evidence="1" type="ORF">E2C01_100872</name>
</gene>
<keyword evidence="2" id="KW-1185">Reference proteome</keyword>
<sequence length="76" mass="8544">MLLYPATSPQRWRAANVTHSDVAIRTLTNSWSCLFNSRSRSASSILENKRNGRNRMIQIFLPQSADLKIAAARVAL</sequence>